<protein>
    <recommendedName>
        <fullName evidence="5">Proteasome maturation factor UMP1</fullName>
    </recommendedName>
</protein>
<evidence type="ECO:0000313" key="4">
    <source>
        <dbReference type="Proteomes" id="UP001498771"/>
    </source>
</evidence>
<dbReference type="GeneID" id="90038292"/>
<accession>A0ABR1F610</accession>
<dbReference type="Proteomes" id="UP001498771">
    <property type="component" value="Unassembled WGS sequence"/>
</dbReference>
<evidence type="ECO:0000313" key="3">
    <source>
        <dbReference type="EMBL" id="KAK7205260.1"/>
    </source>
</evidence>
<dbReference type="Pfam" id="PF05348">
    <property type="entry name" value="UMP1"/>
    <property type="match status" value="1"/>
</dbReference>
<dbReference type="PANTHER" id="PTHR12828:SF3">
    <property type="entry name" value="PROTEASOME MATURATION PROTEIN"/>
    <property type="match status" value="1"/>
</dbReference>
<comment type="caution">
    <text evidence="3">The sequence shown here is derived from an EMBL/GenBank/DDBJ whole genome shotgun (WGS) entry which is preliminary data.</text>
</comment>
<evidence type="ECO:0000256" key="2">
    <source>
        <dbReference type="ARBA" id="ARBA00043974"/>
    </source>
</evidence>
<evidence type="ECO:0008006" key="5">
    <source>
        <dbReference type="Google" id="ProtNLM"/>
    </source>
</evidence>
<keyword evidence="1" id="KW-0143">Chaperone</keyword>
<reference evidence="3 4" key="1">
    <citation type="submission" date="2024-03" db="EMBL/GenBank/DDBJ databases">
        <title>Genome-scale model development and genomic sequencing of the oleaginous clade Lipomyces.</title>
        <authorList>
            <consortium name="Lawrence Berkeley National Laboratory"/>
            <person name="Czajka J.J."/>
            <person name="Han Y."/>
            <person name="Kim J."/>
            <person name="Mondo S.J."/>
            <person name="Hofstad B.A."/>
            <person name="Robles A."/>
            <person name="Haridas S."/>
            <person name="Riley R."/>
            <person name="LaButti K."/>
            <person name="Pangilinan J."/>
            <person name="Andreopoulos W."/>
            <person name="Lipzen A."/>
            <person name="Yan J."/>
            <person name="Wang M."/>
            <person name="Ng V."/>
            <person name="Grigoriev I.V."/>
            <person name="Spatafora J.W."/>
            <person name="Magnuson J.K."/>
            <person name="Baker S.E."/>
            <person name="Pomraning K.R."/>
        </authorList>
    </citation>
    <scope>NUCLEOTIDE SEQUENCE [LARGE SCALE GENOMIC DNA]</scope>
    <source>
        <strain evidence="3 4">Phaff 52-87</strain>
    </source>
</reference>
<proteinExistence type="inferred from homology"/>
<organism evidence="3 4">
    <name type="scientific">Myxozyma melibiosi</name>
    <dbReference type="NCBI Taxonomy" id="54550"/>
    <lineage>
        <taxon>Eukaryota</taxon>
        <taxon>Fungi</taxon>
        <taxon>Dikarya</taxon>
        <taxon>Ascomycota</taxon>
        <taxon>Saccharomycotina</taxon>
        <taxon>Lipomycetes</taxon>
        <taxon>Lipomycetales</taxon>
        <taxon>Lipomycetaceae</taxon>
        <taxon>Myxozyma</taxon>
    </lineage>
</organism>
<dbReference type="RefSeq" id="XP_064768293.1">
    <property type="nucleotide sequence ID" value="XM_064912780.1"/>
</dbReference>
<evidence type="ECO:0000256" key="1">
    <source>
        <dbReference type="ARBA" id="ARBA00023186"/>
    </source>
</evidence>
<gene>
    <name evidence="3" type="ORF">BZA70DRAFT_279439</name>
</gene>
<dbReference type="InterPro" id="IPR008012">
    <property type="entry name" value="Ump1"/>
</dbReference>
<dbReference type="PANTHER" id="PTHR12828">
    <property type="entry name" value="PROTEASOME MATURATION PROTEIN UMP1"/>
    <property type="match status" value="1"/>
</dbReference>
<comment type="similarity">
    <text evidence="2">Belongs to the POMP/UMP1 family.</text>
</comment>
<keyword evidence="4" id="KW-1185">Reference proteome</keyword>
<sequence>MSMRFIPSAPYASEAPKPDIARGEIPALRDHMVAGTPPVPMADSLNTPTEGPHPLQSHLKNWDQTQYDMKLEHLRRLFGAHEPVRRVMELEACKESLPFYPEVLKRADTMSMSGAPGARLDIAQEILLSRDQVVDWEDIYEGNDTVPLDFHSDLERRMRL</sequence>
<name>A0ABR1F610_9ASCO</name>
<dbReference type="EMBL" id="JBBJBU010000006">
    <property type="protein sequence ID" value="KAK7205260.1"/>
    <property type="molecule type" value="Genomic_DNA"/>
</dbReference>